<dbReference type="RefSeq" id="WP_344804357.1">
    <property type="nucleotide sequence ID" value="NZ_BAABAB010000015.1"/>
</dbReference>
<dbReference type="EMBL" id="BAABAB010000015">
    <property type="protein sequence ID" value="GAA3619392.1"/>
    <property type="molecule type" value="Genomic_DNA"/>
</dbReference>
<keyword evidence="2" id="KW-1185">Reference proteome</keyword>
<name>A0ABP6ZWX8_9ACTN</name>
<reference evidence="2" key="1">
    <citation type="journal article" date="2019" name="Int. J. Syst. Evol. Microbiol.">
        <title>The Global Catalogue of Microorganisms (GCM) 10K type strain sequencing project: providing services to taxonomists for standard genome sequencing and annotation.</title>
        <authorList>
            <consortium name="The Broad Institute Genomics Platform"/>
            <consortium name="The Broad Institute Genome Sequencing Center for Infectious Disease"/>
            <person name="Wu L."/>
            <person name="Ma J."/>
        </authorList>
    </citation>
    <scope>NUCLEOTIDE SEQUENCE [LARGE SCALE GENOMIC DNA]</scope>
    <source>
        <strain evidence="2">JCM 16929</strain>
    </source>
</reference>
<proteinExistence type="predicted"/>
<sequence>MSFMGGDELTLCGDRWAPVTARIGFLRAPLEDVATALLDWRRSIHGTAERTDLANGLAANVDRLEPLTAGVRPRELLVATQAPDWTAVFDCGVQGGDQVTTVGYLARTIPTNGVCVASIPDRRATADLPDRYGARQLEIFSPLATDFMNYTRTLSVVRDGARWRFDANGTVQDFEDTGAYRQRKIADRFTSQLLHDYAAALDLRPWDLDFYPGPCVLITNPAVPPLPDWVLTIAQAQRRTGISVGTEG</sequence>
<evidence type="ECO:0000313" key="2">
    <source>
        <dbReference type="Proteomes" id="UP001501490"/>
    </source>
</evidence>
<protein>
    <submittedName>
        <fullName evidence="1">Uncharacterized protein</fullName>
    </submittedName>
</protein>
<evidence type="ECO:0000313" key="1">
    <source>
        <dbReference type="EMBL" id="GAA3619392.1"/>
    </source>
</evidence>
<organism evidence="1 2">
    <name type="scientific">Microlunatus ginsengisoli</name>
    <dbReference type="NCBI Taxonomy" id="363863"/>
    <lineage>
        <taxon>Bacteria</taxon>
        <taxon>Bacillati</taxon>
        <taxon>Actinomycetota</taxon>
        <taxon>Actinomycetes</taxon>
        <taxon>Propionibacteriales</taxon>
        <taxon>Propionibacteriaceae</taxon>
        <taxon>Microlunatus</taxon>
    </lineage>
</organism>
<dbReference type="Proteomes" id="UP001501490">
    <property type="component" value="Unassembled WGS sequence"/>
</dbReference>
<gene>
    <name evidence="1" type="ORF">GCM10022236_22020</name>
</gene>
<accession>A0ABP6ZWX8</accession>
<comment type="caution">
    <text evidence="1">The sequence shown here is derived from an EMBL/GenBank/DDBJ whole genome shotgun (WGS) entry which is preliminary data.</text>
</comment>